<dbReference type="Pfam" id="PF04157">
    <property type="entry name" value="EAP30"/>
    <property type="match status" value="1"/>
</dbReference>
<dbReference type="GO" id="GO:0000814">
    <property type="term" value="C:ESCRT II complex"/>
    <property type="evidence" value="ECO:0007669"/>
    <property type="project" value="UniProtKB-UniRule"/>
</dbReference>
<dbReference type="InterPro" id="IPR036390">
    <property type="entry name" value="WH_DNA-bd_sf"/>
</dbReference>
<dbReference type="PANTHER" id="PTHR13128:SF12">
    <property type="entry name" value="VACUOLAR PROTEIN-SORTING-ASSOCIATED PROTEIN 36"/>
    <property type="match status" value="1"/>
</dbReference>
<keyword evidence="1" id="KW-0963">Cytoplasm</keyword>
<dbReference type="SUPFAM" id="SSF46785">
    <property type="entry name" value="Winged helix' DNA-binding domain"/>
    <property type="match status" value="2"/>
</dbReference>
<dbReference type="EMBL" id="CAKKNE010000003">
    <property type="protein sequence ID" value="CAH0371227.1"/>
    <property type="molecule type" value="Genomic_DNA"/>
</dbReference>
<dbReference type="GO" id="GO:0043328">
    <property type="term" value="P:protein transport to vacuole involved in ubiquitin-dependent protein catabolic process via the multivesicular body sorting pathway"/>
    <property type="evidence" value="ECO:0007669"/>
    <property type="project" value="UniProtKB-UniRule"/>
</dbReference>
<dbReference type="Gene3D" id="1.10.10.10">
    <property type="entry name" value="Winged helix-like DNA-binding domain superfamily/Winged helix DNA-binding domain"/>
    <property type="match status" value="2"/>
</dbReference>
<dbReference type="GO" id="GO:0032266">
    <property type="term" value="F:phosphatidylinositol-3-phosphate binding"/>
    <property type="evidence" value="ECO:0007669"/>
    <property type="project" value="UniProtKB-UniRule"/>
</dbReference>
<feature type="compositionally biased region" description="Basic residues" evidence="2">
    <location>
        <begin position="126"/>
        <end position="136"/>
    </location>
</feature>
<accession>A0A8J2WWG3</accession>
<sequence>MQPITTQSWAAEATLAETPGKLEVDDDWVRGTLRLTASGVSFVPLEGGQQRQIPIGTLLRVVTHDRRRRWKKARPCVELWAANGTKATFDCRDDRRRRAFASAAEKAVADHATGFKPSDAGIGGLARRRRRRRRRHEGLAEDTRADLKALAARAGEVVSVLKRYGDASAASAFCVADAEAATVDTSDARQLAASAARVAERLLERRPTCSLADLWCAYNRARGVALVSPDDLADACARYLAVDAPRRLADAPVAMRTLRSGVRIIYNAGDDVPGRVAAAVPAAGASAPAVARALRGPAALGLEHCLDAEAAGRLCRDAGPAGLAFFPNRFLA</sequence>
<protein>
    <recommendedName>
        <fullName evidence="1">Vacuolar protein-sorting-associated protein 36</fullName>
    </recommendedName>
    <alternativeName>
        <fullName evidence="1">ESCRT-II complex subunit VPS36</fullName>
    </alternativeName>
</protein>
<keyword evidence="1" id="KW-0813">Transport</keyword>
<feature type="region of interest" description="Disordered" evidence="2">
    <location>
        <begin position="120"/>
        <end position="139"/>
    </location>
</feature>
<evidence type="ECO:0000256" key="1">
    <source>
        <dbReference type="RuleBase" id="RU367095"/>
    </source>
</evidence>
<dbReference type="AlphaFoldDB" id="A0A8J2WWG3"/>
<gene>
    <name evidence="3" type="ORF">PECAL_3P11580</name>
</gene>
<dbReference type="InterPro" id="IPR040608">
    <property type="entry name" value="Snf8/Vps36"/>
</dbReference>
<comment type="similarity">
    <text evidence="1">Belongs to the VPS36 family.</text>
</comment>
<evidence type="ECO:0000313" key="4">
    <source>
        <dbReference type="Proteomes" id="UP000789595"/>
    </source>
</evidence>
<dbReference type="PANTHER" id="PTHR13128">
    <property type="entry name" value="VACUOLAR PROTEIN-SORTING-ASSOCIATED PROTEIN 36"/>
    <property type="match status" value="1"/>
</dbReference>
<dbReference type="Proteomes" id="UP000789595">
    <property type="component" value="Unassembled WGS sequence"/>
</dbReference>
<organism evidence="3 4">
    <name type="scientific">Pelagomonas calceolata</name>
    <dbReference type="NCBI Taxonomy" id="35677"/>
    <lineage>
        <taxon>Eukaryota</taxon>
        <taxon>Sar</taxon>
        <taxon>Stramenopiles</taxon>
        <taxon>Ochrophyta</taxon>
        <taxon>Pelagophyceae</taxon>
        <taxon>Pelagomonadales</taxon>
        <taxon>Pelagomonadaceae</taxon>
        <taxon>Pelagomonas</taxon>
    </lineage>
</organism>
<proteinExistence type="inferred from homology"/>
<dbReference type="GO" id="GO:0031902">
    <property type="term" value="C:late endosome membrane"/>
    <property type="evidence" value="ECO:0007669"/>
    <property type="project" value="UniProtKB-UniRule"/>
</dbReference>
<keyword evidence="4" id="KW-1185">Reference proteome</keyword>
<reference evidence="3" key="1">
    <citation type="submission" date="2021-11" db="EMBL/GenBank/DDBJ databases">
        <authorList>
            <consortium name="Genoscope - CEA"/>
            <person name="William W."/>
        </authorList>
    </citation>
    <scope>NUCLEOTIDE SEQUENCE</scope>
</reference>
<comment type="caution">
    <text evidence="3">The sequence shown here is derived from an EMBL/GenBank/DDBJ whole genome shotgun (WGS) entry which is preliminary data.</text>
</comment>
<evidence type="ECO:0000256" key="2">
    <source>
        <dbReference type="SAM" id="MobiDB-lite"/>
    </source>
</evidence>
<dbReference type="GO" id="GO:0043130">
    <property type="term" value="F:ubiquitin binding"/>
    <property type="evidence" value="ECO:0007669"/>
    <property type="project" value="UniProtKB-UniRule"/>
</dbReference>
<keyword evidence="1" id="KW-0967">Endosome</keyword>
<dbReference type="InterPro" id="IPR037855">
    <property type="entry name" value="Vps36"/>
</dbReference>
<name>A0A8J2WWG3_9STRA</name>
<comment type="subunit">
    <text evidence="1">Component of the endosomal sorting complex required for transport II (ESCRT-II).</text>
</comment>
<evidence type="ECO:0000313" key="3">
    <source>
        <dbReference type="EMBL" id="CAH0371227.1"/>
    </source>
</evidence>
<dbReference type="InterPro" id="IPR036388">
    <property type="entry name" value="WH-like_DNA-bd_sf"/>
</dbReference>
<comment type="subcellular location">
    <subcellularLocation>
        <location evidence="1">Cytoplasm</location>
    </subcellularLocation>
    <subcellularLocation>
        <location evidence="1">Endosome</location>
    </subcellularLocation>
</comment>
<comment type="function">
    <text evidence="1">Component of the ESCRT-II complex (endosomal sorting complex required for transport II), which is required for multivesicular body (MVB) formation and sorting of endosomal cargo proteins into MVBs.</text>
</comment>
<keyword evidence="1" id="KW-0653">Protein transport</keyword>
<dbReference type="OrthoDB" id="271448at2759"/>